<keyword evidence="4" id="KW-1185">Reference proteome</keyword>
<evidence type="ECO:0000256" key="2">
    <source>
        <dbReference type="SAM" id="Phobius"/>
    </source>
</evidence>
<dbReference type="Proteomes" id="UP001501436">
    <property type="component" value="Unassembled WGS sequence"/>
</dbReference>
<keyword evidence="2" id="KW-0812">Transmembrane</keyword>
<keyword evidence="2" id="KW-0472">Membrane</keyword>
<comment type="caution">
    <text evidence="3">The sequence shown here is derived from an EMBL/GenBank/DDBJ whole genome shotgun (WGS) entry which is preliminary data.</text>
</comment>
<gene>
    <name evidence="3" type="ORF">GCM10023313_29070</name>
</gene>
<evidence type="ECO:0000313" key="3">
    <source>
        <dbReference type="EMBL" id="GAA4923137.1"/>
    </source>
</evidence>
<evidence type="ECO:0000256" key="1">
    <source>
        <dbReference type="SAM" id="MobiDB-lite"/>
    </source>
</evidence>
<reference evidence="4" key="1">
    <citation type="journal article" date="2019" name="Int. J. Syst. Evol. Microbiol.">
        <title>The Global Catalogue of Microorganisms (GCM) 10K type strain sequencing project: providing services to taxonomists for standard genome sequencing and annotation.</title>
        <authorList>
            <consortium name="The Broad Institute Genomics Platform"/>
            <consortium name="The Broad Institute Genome Sequencing Center for Infectious Disease"/>
            <person name="Wu L."/>
            <person name="Ma J."/>
        </authorList>
    </citation>
    <scope>NUCLEOTIDE SEQUENCE [LARGE SCALE GENOMIC DNA]</scope>
    <source>
        <strain evidence="4">JCM 18283</strain>
    </source>
</reference>
<organism evidence="3 4">
    <name type="scientific">Mucilaginibacter defluvii</name>
    <dbReference type="NCBI Taxonomy" id="1196019"/>
    <lineage>
        <taxon>Bacteria</taxon>
        <taxon>Pseudomonadati</taxon>
        <taxon>Bacteroidota</taxon>
        <taxon>Sphingobacteriia</taxon>
        <taxon>Sphingobacteriales</taxon>
        <taxon>Sphingobacteriaceae</taxon>
        <taxon>Mucilaginibacter</taxon>
    </lineage>
</organism>
<evidence type="ECO:0000313" key="4">
    <source>
        <dbReference type="Proteomes" id="UP001501436"/>
    </source>
</evidence>
<name>A0ABP9FZ14_9SPHI</name>
<feature type="region of interest" description="Disordered" evidence="1">
    <location>
        <begin position="86"/>
        <end position="135"/>
    </location>
</feature>
<evidence type="ECO:0008006" key="5">
    <source>
        <dbReference type="Google" id="ProtNLM"/>
    </source>
</evidence>
<proteinExistence type="predicted"/>
<feature type="transmembrane region" description="Helical" evidence="2">
    <location>
        <begin position="48"/>
        <end position="69"/>
    </location>
</feature>
<dbReference type="EMBL" id="BAABJI010000002">
    <property type="protein sequence ID" value="GAA4923137.1"/>
    <property type="molecule type" value="Genomic_DNA"/>
</dbReference>
<accession>A0ABP9FZ14</accession>
<feature type="compositionally biased region" description="Basic and acidic residues" evidence="1">
    <location>
        <begin position="120"/>
        <end position="132"/>
    </location>
</feature>
<keyword evidence="2" id="KW-1133">Transmembrane helix</keyword>
<dbReference type="RefSeq" id="WP_345331935.1">
    <property type="nucleotide sequence ID" value="NZ_BAABJI010000002.1"/>
</dbReference>
<sequence>MEKGMNMQDNELDDLFRNKLNGLEVEPSGNVWGNIVAGLDGDKKNKPLWAYISAAASVVVIVTAGILFIQQEDKPEEHTQRITKVQPAKKVADNMAKGEQPAIAQNINKSEPPVTTPVEEVSKEDSKKEKPAPAKLARVRATPLKPIAGIKSKPVLIAEVTPEPQKSINTPVLPDATITLSEKSISAEPEPFKTKPVVIASAGLPQTGKAQADEPVKKKRRGFGGLLNAIVSKIDKRKDKIIEFEDNGDGQRLTGINLGIIKIETEEE</sequence>
<protein>
    <recommendedName>
        <fullName evidence="5">Outer membrane transport energization protein TonB</fullName>
    </recommendedName>
</protein>